<dbReference type="AlphaFoldDB" id="A0A7K1GCK5"/>
<gene>
    <name evidence="2" type="ORF">F1003_04340</name>
</gene>
<organism evidence="2 3">
    <name type="scientific">Winogradskyella ouciana</name>
    <dbReference type="NCBI Taxonomy" id="2608631"/>
    <lineage>
        <taxon>Bacteria</taxon>
        <taxon>Pseudomonadati</taxon>
        <taxon>Bacteroidota</taxon>
        <taxon>Flavobacteriia</taxon>
        <taxon>Flavobacteriales</taxon>
        <taxon>Flavobacteriaceae</taxon>
        <taxon>Winogradskyella</taxon>
    </lineage>
</organism>
<reference evidence="2 3" key="1">
    <citation type="submission" date="2019-11" db="EMBL/GenBank/DDBJ databases">
        <title>Winogradskyella ouciana sp. nov., isolated from the hadal seawater of the Mariana Trench.</title>
        <authorList>
            <person name="Liu R."/>
        </authorList>
    </citation>
    <scope>NUCLEOTIDE SEQUENCE [LARGE SCALE GENOMIC DNA]</scope>
    <source>
        <strain evidence="2 3">ZXX205</strain>
    </source>
</reference>
<proteinExistence type="predicted"/>
<name>A0A7K1GCK5_9FLAO</name>
<evidence type="ECO:0000313" key="2">
    <source>
        <dbReference type="EMBL" id="MTE26154.1"/>
    </source>
</evidence>
<dbReference type="RefSeq" id="WP_155087993.1">
    <property type="nucleotide sequence ID" value="NZ_WJYA01000004.1"/>
</dbReference>
<dbReference type="EMBL" id="WJYA01000004">
    <property type="protein sequence ID" value="MTE26154.1"/>
    <property type="molecule type" value="Genomic_DNA"/>
</dbReference>
<comment type="caution">
    <text evidence="2">The sequence shown here is derived from an EMBL/GenBank/DDBJ whole genome shotgun (WGS) entry which is preliminary data.</text>
</comment>
<dbReference type="InterPro" id="IPR000305">
    <property type="entry name" value="GIY-YIG_endonuc"/>
</dbReference>
<accession>A0A7K1GCK5</accession>
<feature type="domain" description="GIY-YIG" evidence="1">
    <location>
        <begin position="2"/>
        <end position="85"/>
    </location>
</feature>
<protein>
    <recommendedName>
        <fullName evidence="1">GIY-YIG domain-containing protein</fullName>
    </recommendedName>
</protein>
<evidence type="ECO:0000259" key="1">
    <source>
        <dbReference type="PROSITE" id="PS50164"/>
    </source>
</evidence>
<evidence type="ECO:0000313" key="3">
    <source>
        <dbReference type="Proteomes" id="UP000447545"/>
    </source>
</evidence>
<dbReference type="PROSITE" id="PS50164">
    <property type="entry name" value="GIY_YIG"/>
    <property type="match status" value="1"/>
</dbReference>
<dbReference type="Proteomes" id="UP000447545">
    <property type="component" value="Unassembled WGS sequence"/>
</dbReference>
<sequence length="237" mass="28331">MNDYYVYIHLNPTTNEIFYVGKGKGHRKTAKTSRNEKWVEYVLKLTEPHKVLVLKENLSERDALDLEKKVLKKIDFHYDDLTTNIVESEPEWNDDSGILIKLDFRNIFSESDKKVSFRFHNLTDNEIIKSLLDFPNEIKLSEIQKEFDSIYDFFHDNYDELEEIDDDMFLDIESALDSINDLIDEYKVSDNENLTEFLKDLERERFEVEFILDETPKGMQKQIAKRIINWIDEKIKK</sequence>
<keyword evidence="3" id="KW-1185">Reference proteome</keyword>